<dbReference type="PANTHER" id="PTHR45749:SF37">
    <property type="entry name" value="OS05G0311600 PROTEIN"/>
    <property type="match status" value="1"/>
</dbReference>
<dbReference type="PANTHER" id="PTHR45749">
    <property type="match status" value="1"/>
</dbReference>
<proteinExistence type="predicted"/>
<feature type="compositionally biased region" description="Polar residues" evidence="1">
    <location>
        <begin position="31"/>
        <end position="42"/>
    </location>
</feature>
<dbReference type="EMBL" id="NBSK02000001">
    <property type="protein sequence ID" value="KAJ0225408.1"/>
    <property type="molecule type" value="Genomic_DNA"/>
</dbReference>
<evidence type="ECO:0000313" key="3">
    <source>
        <dbReference type="EMBL" id="KAJ0225408.1"/>
    </source>
</evidence>
<accession>A0A9R1WKM8</accession>
<evidence type="ECO:0000256" key="1">
    <source>
        <dbReference type="SAM" id="MobiDB-lite"/>
    </source>
</evidence>
<gene>
    <name evidence="3" type="ORF">LSAT_V11C100031820</name>
</gene>
<feature type="domain" description="DUF4371" evidence="2">
    <location>
        <begin position="131"/>
        <end position="266"/>
    </location>
</feature>
<dbReference type="Pfam" id="PF14291">
    <property type="entry name" value="DUF4371"/>
    <property type="match status" value="1"/>
</dbReference>
<dbReference type="Proteomes" id="UP000235145">
    <property type="component" value="Unassembled WGS sequence"/>
</dbReference>
<evidence type="ECO:0000259" key="2">
    <source>
        <dbReference type="Pfam" id="PF14291"/>
    </source>
</evidence>
<comment type="caution">
    <text evidence="3">The sequence shown here is derived from an EMBL/GenBank/DDBJ whole genome shotgun (WGS) entry which is preliminary data.</text>
</comment>
<organism evidence="3 4">
    <name type="scientific">Lactuca sativa</name>
    <name type="common">Garden lettuce</name>
    <dbReference type="NCBI Taxonomy" id="4236"/>
    <lineage>
        <taxon>Eukaryota</taxon>
        <taxon>Viridiplantae</taxon>
        <taxon>Streptophyta</taxon>
        <taxon>Embryophyta</taxon>
        <taxon>Tracheophyta</taxon>
        <taxon>Spermatophyta</taxon>
        <taxon>Magnoliopsida</taxon>
        <taxon>eudicotyledons</taxon>
        <taxon>Gunneridae</taxon>
        <taxon>Pentapetalae</taxon>
        <taxon>asterids</taxon>
        <taxon>campanulids</taxon>
        <taxon>Asterales</taxon>
        <taxon>Asteraceae</taxon>
        <taxon>Cichorioideae</taxon>
        <taxon>Cichorieae</taxon>
        <taxon>Lactucinae</taxon>
        <taxon>Lactuca</taxon>
    </lineage>
</organism>
<sequence>MGKMNTIHSFFKRMGDDEETLNENNKRQKASTKNDIFEATQSNPNQVDLKQLERDPTKRKEMWDYPIKLREEVRQTYMTLGPSQIRLKEYQAKGSKKHPLRIFSNNTLNLLFYFLYIFNDKPSVCHDYDVVKGFNNWNKVNNGKNCAFLKHIGCSQHRNAVAFAENLMNQEAHIENIIMKQNDAHILKNRLRLKASIDNVHWLTFQAYALRGNDESPNSKNRGNFLQLLKLLASYNDEVANVILEKAPYNSKCTSGEIQKEILSIIANKA</sequence>
<keyword evidence="4" id="KW-1185">Reference proteome</keyword>
<reference evidence="3 4" key="1">
    <citation type="journal article" date="2017" name="Nat. Commun.">
        <title>Genome assembly with in vitro proximity ligation data and whole-genome triplication in lettuce.</title>
        <authorList>
            <person name="Reyes-Chin-Wo S."/>
            <person name="Wang Z."/>
            <person name="Yang X."/>
            <person name="Kozik A."/>
            <person name="Arikit S."/>
            <person name="Song C."/>
            <person name="Xia L."/>
            <person name="Froenicke L."/>
            <person name="Lavelle D.O."/>
            <person name="Truco M.J."/>
            <person name="Xia R."/>
            <person name="Zhu S."/>
            <person name="Xu C."/>
            <person name="Xu H."/>
            <person name="Xu X."/>
            <person name="Cox K."/>
            <person name="Korf I."/>
            <person name="Meyers B.C."/>
            <person name="Michelmore R.W."/>
        </authorList>
    </citation>
    <scope>NUCLEOTIDE SEQUENCE [LARGE SCALE GENOMIC DNA]</scope>
    <source>
        <strain evidence="4">cv. Salinas</strain>
        <tissue evidence="3">Seedlings</tissue>
    </source>
</reference>
<protein>
    <recommendedName>
        <fullName evidence="2">DUF4371 domain-containing protein</fullName>
    </recommendedName>
</protein>
<dbReference type="InterPro" id="IPR025398">
    <property type="entry name" value="DUF4371"/>
</dbReference>
<dbReference type="AlphaFoldDB" id="A0A9R1WKM8"/>
<evidence type="ECO:0000313" key="4">
    <source>
        <dbReference type="Proteomes" id="UP000235145"/>
    </source>
</evidence>
<name>A0A9R1WKM8_LACSA</name>
<feature type="region of interest" description="Disordered" evidence="1">
    <location>
        <begin position="1"/>
        <end position="42"/>
    </location>
</feature>